<feature type="compositionally biased region" description="Basic and acidic residues" evidence="1">
    <location>
        <begin position="80"/>
        <end position="89"/>
    </location>
</feature>
<proteinExistence type="predicted"/>
<evidence type="ECO:0000313" key="4">
    <source>
        <dbReference type="Proteomes" id="UP000001075"/>
    </source>
</evidence>
<sequence>MSTQWVLLSPLACSVQCSQGEAWPQWSTRNHELKHQASWLHRDAWTLIATHAPRLSAVEDTEHQQLSSKGSSNSHWTSDSPRKERRAAS</sequence>
<evidence type="ECO:0000256" key="1">
    <source>
        <dbReference type="SAM" id="MobiDB-lite"/>
    </source>
</evidence>
<evidence type="ECO:0000256" key="2">
    <source>
        <dbReference type="SAM" id="SignalP"/>
    </source>
</evidence>
<feature type="region of interest" description="Disordered" evidence="1">
    <location>
        <begin position="56"/>
        <end position="89"/>
    </location>
</feature>
<keyword evidence="2" id="KW-0732">Signal</keyword>
<name>G3HBL7_CRIGR</name>
<evidence type="ECO:0008006" key="5">
    <source>
        <dbReference type="Google" id="ProtNLM"/>
    </source>
</evidence>
<reference evidence="4" key="1">
    <citation type="journal article" date="2011" name="Nat. Biotechnol.">
        <title>The genomic sequence of the Chinese hamster ovary (CHO)-K1 cell line.</title>
        <authorList>
            <person name="Xu X."/>
            <person name="Nagarajan H."/>
            <person name="Lewis N.E."/>
            <person name="Pan S."/>
            <person name="Cai Z."/>
            <person name="Liu X."/>
            <person name="Chen W."/>
            <person name="Xie M."/>
            <person name="Wang W."/>
            <person name="Hammond S."/>
            <person name="Andersen M.R."/>
            <person name="Neff N."/>
            <person name="Passarelli B."/>
            <person name="Koh W."/>
            <person name="Fan H.C."/>
            <person name="Wang J."/>
            <person name="Gui Y."/>
            <person name="Lee K.H."/>
            <person name="Betenbaugh M.J."/>
            <person name="Quake S.R."/>
            <person name="Famili I."/>
            <person name="Palsson B.O."/>
            <person name="Wang J."/>
        </authorList>
    </citation>
    <scope>NUCLEOTIDE SEQUENCE [LARGE SCALE GENOMIC DNA]</scope>
    <source>
        <strain evidence="4">CHO K1 cell line</strain>
    </source>
</reference>
<feature type="signal peptide" evidence="2">
    <location>
        <begin position="1"/>
        <end position="20"/>
    </location>
</feature>
<accession>G3HBL7</accession>
<feature type="compositionally biased region" description="Polar residues" evidence="1">
    <location>
        <begin position="64"/>
        <end position="79"/>
    </location>
</feature>
<organism evidence="3 4">
    <name type="scientific">Cricetulus griseus</name>
    <name type="common">Chinese hamster</name>
    <name type="synonym">Cricetulus barabensis griseus</name>
    <dbReference type="NCBI Taxonomy" id="10029"/>
    <lineage>
        <taxon>Eukaryota</taxon>
        <taxon>Metazoa</taxon>
        <taxon>Chordata</taxon>
        <taxon>Craniata</taxon>
        <taxon>Vertebrata</taxon>
        <taxon>Euteleostomi</taxon>
        <taxon>Mammalia</taxon>
        <taxon>Eutheria</taxon>
        <taxon>Euarchontoglires</taxon>
        <taxon>Glires</taxon>
        <taxon>Rodentia</taxon>
        <taxon>Myomorpha</taxon>
        <taxon>Muroidea</taxon>
        <taxon>Cricetidae</taxon>
        <taxon>Cricetinae</taxon>
        <taxon>Cricetulus</taxon>
    </lineage>
</organism>
<dbReference type="InParanoid" id="G3HBL7"/>
<evidence type="ECO:0000313" key="3">
    <source>
        <dbReference type="EMBL" id="EGW11018.1"/>
    </source>
</evidence>
<gene>
    <name evidence="3" type="ORF">I79_007851</name>
</gene>
<dbReference type="AlphaFoldDB" id="G3HBL7"/>
<dbReference type="Proteomes" id="UP000001075">
    <property type="component" value="Unassembled WGS sequence"/>
</dbReference>
<feature type="chain" id="PRO_5003444334" description="Secreted protein" evidence="2">
    <location>
        <begin position="21"/>
        <end position="89"/>
    </location>
</feature>
<protein>
    <recommendedName>
        <fullName evidence="5">Secreted protein</fullName>
    </recommendedName>
</protein>
<dbReference type="EMBL" id="JH000271">
    <property type="protein sequence ID" value="EGW11018.1"/>
    <property type="molecule type" value="Genomic_DNA"/>
</dbReference>